<protein>
    <submittedName>
        <fullName evidence="1">Uncharacterized protein</fullName>
    </submittedName>
</protein>
<dbReference type="Proteomes" id="UP000245802">
    <property type="component" value="Chromosome"/>
</dbReference>
<evidence type="ECO:0000313" key="2">
    <source>
        <dbReference type="Proteomes" id="UP000245802"/>
    </source>
</evidence>
<sequence>MIDRLVCREHSPVRTGLTRSFGARGREAAVGYGDDVAVRVEVHPEPGVAQPLTAEPLLEEDVLAEPTR</sequence>
<gene>
    <name evidence="1" type="ORF">C1280_26680</name>
</gene>
<proteinExistence type="predicted"/>
<reference evidence="1 2" key="1">
    <citation type="submission" date="2018-01" db="EMBL/GenBank/DDBJ databases">
        <title>G. obscuriglobus.</title>
        <authorList>
            <person name="Franke J."/>
            <person name="Blomberg W."/>
            <person name="Selmecki A."/>
        </authorList>
    </citation>
    <scope>NUCLEOTIDE SEQUENCE [LARGE SCALE GENOMIC DNA]</scope>
    <source>
        <strain evidence="1 2">DSM 5831</strain>
    </source>
</reference>
<dbReference type="EMBL" id="CP025958">
    <property type="protein sequence ID" value="AWM40234.1"/>
    <property type="molecule type" value="Genomic_DNA"/>
</dbReference>
<accession>A0A2Z3HER0</accession>
<name>A0A2Z3HER0_9BACT</name>
<organism evidence="1 2">
    <name type="scientific">Gemmata obscuriglobus</name>
    <dbReference type="NCBI Taxonomy" id="114"/>
    <lineage>
        <taxon>Bacteria</taxon>
        <taxon>Pseudomonadati</taxon>
        <taxon>Planctomycetota</taxon>
        <taxon>Planctomycetia</taxon>
        <taxon>Gemmatales</taxon>
        <taxon>Gemmataceae</taxon>
        <taxon>Gemmata</taxon>
    </lineage>
</organism>
<dbReference type="KEGG" id="gog:C1280_26680"/>
<dbReference type="AlphaFoldDB" id="A0A2Z3HER0"/>
<evidence type="ECO:0000313" key="1">
    <source>
        <dbReference type="EMBL" id="AWM40234.1"/>
    </source>
</evidence>
<keyword evidence="2" id="KW-1185">Reference proteome</keyword>